<name>A0AA40CVL2_9PEZI</name>
<dbReference type="Pfam" id="PF24800">
    <property type="entry name" value="DUF7702"/>
    <property type="match status" value="1"/>
</dbReference>
<feature type="transmembrane region" description="Helical" evidence="1">
    <location>
        <begin position="6"/>
        <end position="28"/>
    </location>
</feature>
<feature type="transmembrane region" description="Helical" evidence="1">
    <location>
        <begin position="71"/>
        <end position="96"/>
    </location>
</feature>
<feature type="transmembrane region" description="Helical" evidence="1">
    <location>
        <begin position="179"/>
        <end position="205"/>
    </location>
</feature>
<evidence type="ECO:0000259" key="2">
    <source>
        <dbReference type="Pfam" id="PF24800"/>
    </source>
</evidence>
<feature type="transmembrane region" description="Helical" evidence="1">
    <location>
        <begin position="217"/>
        <end position="242"/>
    </location>
</feature>
<sequence>MTISSHTAAAIAQTVLYAPAAPIASYLLIRNWKYRPRTAWYPSAIFSAVRLVGGIMTIIEQQNPRNRGLIIGTIVLLNLGLIPLLMAFLGYARLVIEHDFGKKGRVGIFLRSLKVGILVAAGLLGAAGGYAGQPENANTQTTLSKAAYAIFSIILAIIIASFVVLFLKQSQIKPTHRLYIKWALIASPALCVRAAYGVIGVAVASGANILTSSWSPLFGSATAFGLMGLLPEYIVLCIYIYLSAYHLRTAKREEAIEGRGKLESGDVS</sequence>
<dbReference type="EMBL" id="JAULSV010000002">
    <property type="protein sequence ID" value="KAK0653046.1"/>
    <property type="molecule type" value="Genomic_DNA"/>
</dbReference>
<keyword evidence="1" id="KW-1133">Transmembrane helix</keyword>
<accession>A0AA40CVL2</accession>
<feature type="transmembrane region" description="Helical" evidence="1">
    <location>
        <begin position="40"/>
        <end position="59"/>
    </location>
</feature>
<evidence type="ECO:0000256" key="1">
    <source>
        <dbReference type="SAM" id="Phobius"/>
    </source>
</evidence>
<keyword evidence="1" id="KW-0812">Transmembrane</keyword>
<dbReference type="PANTHER" id="PTHR42109">
    <property type="entry name" value="UNPLACED GENOMIC SCAFFOLD UM_SCAF_CONTIG_1.265, WHOLE GENOME SHOTGUN SEQUENCE"/>
    <property type="match status" value="1"/>
</dbReference>
<organism evidence="3 4">
    <name type="scientific">Cercophora newfieldiana</name>
    <dbReference type="NCBI Taxonomy" id="92897"/>
    <lineage>
        <taxon>Eukaryota</taxon>
        <taxon>Fungi</taxon>
        <taxon>Dikarya</taxon>
        <taxon>Ascomycota</taxon>
        <taxon>Pezizomycotina</taxon>
        <taxon>Sordariomycetes</taxon>
        <taxon>Sordariomycetidae</taxon>
        <taxon>Sordariales</taxon>
        <taxon>Lasiosphaeriaceae</taxon>
        <taxon>Cercophora</taxon>
    </lineage>
</organism>
<reference evidence="3" key="1">
    <citation type="submission" date="2023-06" db="EMBL/GenBank/DDBJ databases">
        <title>Genome-scale phylogeny and comparative genomics of the fungal order Sordariales.</title>
        <authorList>
            <consortium name="Lawrence Berkeley National Laboratory"/>
            <person name="Hensen N."/>
            <person name="Bonometti L."/>
            <person name="Westerberg I."/>
            <person name="Brannstrom I.O."/>
            <person name="Guillou S."/>
            <person name="Cros-Aarteil S."/>
            <person name="Calhoun S."/>
            <person name="Haridas S."/>
            <person name="Kuo A."/>
            <person name="Mondo S."/>
            <person name="Pangilinan J."/>
            <person name="Riley R."/>
            <person name="Labutti K."/>
            <person name="Andreopoulos B."/>
            <person name="Lipzen A."/>
            <person name="Chen C."/>
            <person name="Yanf M."/>
            <person name="Daum C."/>
            <person name="Ng V."/>
            <person name="Clum A."/>
            <person name="Steindorff A."/>
            <person name="Ohm R."/>
            <person name="Martin F."/>
            <person name="Silar P."/>
            <person name="Natvig D."/>
            <person name="Lalanne C."/>
            <person name="Gautier V."/>
            <person name="Ament-Velasquez S.L."/>
            <person name="Kruys A."/>
            <person name="Hutchinson M.I."/>
            <person name="Powell A.J."/>
            <person name="Barry K."/>
            <person name="Miller A.N."/>
            <person name="Grigoriev I.V."/>
            <person name="Debuchy R."/>
            <person name="Gladieux P."/>
            <person name="Thoren M.H."/>
            <person name="Johannesson H."/>
        </authorList>
    </citation>
    <scope>NUCLEOTIDE SEQUENCE</scope>
    <source>
        <strain evidence="3">SMH2532-1</strain>
    </source>
</reference>
<feature type="domain" description="DUF7702" evidence="2">
    <location>
        <begin position="5"/>
        <end position="243"/>
    </location>
</feature>
<dbReference type="InterPro" id="IPR056119">
    <property type="entry name" value="DUF7702"/>
</dbReference>
<keyword evidence="4" id="KW-1185">Reference proteome</keyword>
<dbReference type="Proteomes" id="UP001174936">
    <property type="component" value="Unassembled WGS sequence"/>
</dbReference>
<protein>
    <recommendedName>
        <fullName evidence="2">DUF7702 domain-containing protein</fullName>
    </recommendedName>
</protein>
<feature type="transmembrane region" description="Helical" evidence="1">
    <location>
        <begin position="108"/>
        <end position="127"/>
    </location>
</feature>
<feature type="transmembrane region" description="Helical" evidence="1">
    <location>
        <begin position="147"/>
        <end position="167"/>
    </location>
</feature>
<dbReference type="AlphaFoldDB" id="A0AA40CVL2"/>
<evidence type="ECO:0000313" key="4">
    <source>
        <dbReference type="Proteomes" id="UP001174936"/>
    </source>
</evidence>
<comment type="caution">
    <text evidence="3">The sequence shown here is derived from an EMBL/GenBank/DDBJ whole genome shotgun (WGS) entry which is preliminary data.</text>
</comment>
<gene>
    <name evidence="3" type="ORF">B0T16DRAFT_110467</name>
</gene>
<dbReference type="PANTHER" id="PTHR42109:SF2">
    <property type="entry name" value="INTEGRAL MEMBRANE PROTEIN"/>
    <property type="match status" value="1"/>
</dbReference>
<proteinExistence type="predicted"/>
<keyword evidence="1" id="KW-0472">Membrane</keyword>
<evidence type="ECO:0000313" key="3">
    <source>
        <dbReference type="EMBL" id="KAK0653046.1"/>
    </source>
</evidence>